<name>A0A1I0A9I7_9BACT</name>
<dbReference type="InterPro" id="IPR029058">
    <property type="entry name" value="AB_hydrolase_fold"/>
</dbReference>
<dbReference type="AlphaFoldDB" id="A0A1I0A9I7"/>
<dbReference type="Pfam" id="PF06821">
    <property type="entry name" value="Ser_hydrolase"/>
    <property type="match status" value="1"/>
</dbReference>
<organism evidence="1 2">
    <name type="scientific">Hymenobacter actinosclerus</name>
    <dbReference type="NCBI Taxonomy" id="82805"/>
    <lineage>
        <taxon>Bacteria</taxon>
        <taxon>Pseudomonadati</taxon>
        <taxon>Bacteroidota</taxon>
        <taxon>Cytophagia</taxon>
        <taxon>Cytophagales</taxon>
        <taxon>Hymenobacteraceae</taxon>
        <taxon>Hymenobacter</taxon>
    </lineage>
</organism>
<dbReference type="SUPFAM" id="SSF53474">
    <property type="entry name" value="alpha/beta-Hydrolases"/>
    <property type="match status" value="1"/>
</dbReference>
<dbReference type="Gene3D" id="3.40.50.1820">
    <property type="entry name" value="alpha/beta hydrolase"/>
    <property type="match status" value="1"/>
</dbReference>
<reference evidence="2" key="1">
    <citation type="submission" date="2016-10" db="EMBL/GenBank/DDBJ databases">
        <authorList>
            <person name="Varghese N."/>
            <person name="Submissions S."/>
        </authorList>
    </citation>
    <scope>NUCLEOTIDE SEQUENCE [LARGE SCALE GENOMIC DNA]</scope>
    <source>
        <strain evidence="2">DSM 15310</strain>
    </source>
</reference>
<evidence type="ECO:0008006" key="3">
    <source>
        <dbReference type="Google" id="ProtNLM"/>
    </source>
</evidence>
<dbReference type="InterPro" id="IPR010662">
    <property type="entry name" value="RBBP9/YdeN"/>
</dbReference>
<protein>
    <recommendedName>
        <fullName evidence="3">Alpha/beta hydrolase family protein</fullName>
    </recommendedName>
</protein>
<proteinExistence type="predicted"/>
<dbReference type="GO" id="GO:0016787">
    <property type="term" value="F:hydrolase activity"/>
    <property type="evidence" value="ECO:0007669"/>
    <property type="project" value="InterPro"/>
</dbReference>
<sequence>MSPRFIGSETQSYFDRAKLGNIGDDGHGGELKSHSKTTRVAYIRAMQAVTILTVPGLGSSGPAHWQTRWEQHYGCRRVEQGDWQHPVCADWVAALDAAVAAAPGPVVLVAHSLACAMVAHWAATATRPLAGALLVGPADVDRRAQLPEVRGFAPMPLARLPFPSMVVASTTDEYVTLARATEFAAAWGSRLVNVGALGHLNSESELGLWPEGWALVQELVTGASQ</sequence>
<evidence type="ECO:0000313" key="2">
    <source>
        <dbReference type="Proteomes" id="UP000198697"/>
    </source>
</evidence>
<dbReference type="EMBL" id="FOHS01000001">
    <property type="protein sequence ID" value="SES90827.1"/>
    <property type="molecule type" value="Genomic_DNA"/>
</dbReference>
<gene>
    <name evidence="1" type="ORF">SAMN04487998_0636</name>
</gene>
<evidence type="ECO:0000313" key="1">
    <source>
        <dbReference type="EMBL" id="SES90827.1"/>
    </source>
</evidence>
<accession>A0A1I0A9I7</accession>
<keyword evidence="2" id="KW-1185">Reference proteome</keyword>
<dbReference type="Proteomes" id="UP000198697">
    <property type="component" value="Unassembled WGS sequence"/>
</dbReference>